<dbReference type="AlphaFoldDB" id="A0A9N9X5P7"/>
<accession>A0A9N9X5P7</accession>
<proteinExistence type="predicted"/>
<feature type="region of interest" description="Disordered" evidence="1">
    <location>
        <begin position="1"/>
        <end position="102"/>
    </location>
</feature>
<dbReference type="EMBL" id="OU898285">
    <property type="protein sequence ID" value="CAG9828376.1"/>
    <property type="molecule type" value="Genomic_DNA"/>
</dbReference>
<dbReference type="Proteomes" id="UP001153709">
    <property type="component" value="Chromosome 10"/>
</dbReference>
<evidence type="ECO:0000313" key="3">
    <source>
        <dbReference type="Proteomes" id="UP001153709"/>
    </source>
</evidence>
<organism evidence="2 3">
    <name type="scientific">Diabrotica balteata</name>
    <name type="common">Banded cucumber beetle</name>
    <dbReference type="NCBI Taxonomy" id="107213"/>
    <lineage>
        <taxon>Eukaryota</taxon>
        <taxon>Metazoa</taxon>
        <taxon>Ecdysozoa</taxon>
        <taxon>Arthropoda</taxon>
        <taxon>Hexapoda</taxon>
        <taxon>Insecta</taxon>
        <taxon>Pterygota</taxon>
        <taxon>Neoptera</taxon>
        <taxon>Endopterygota</taxon>
        <taxon>Coleoptera</taxon>
        <taxon>Polyphaga</taxon>
        <taxon>Cucujiformia</taxon>
        <taxon>Chrysomeloidea</taxon>
        <taxon>Chrysomelidae</taxon>
        <taxon>Galerucinae</taxon>
        <taxon>Diabroticina</taxon>
        <taxon>Diabroticites</taxon>
        <taxon>Diabrotica</taxon>
    </lineage>
</organism>
<name>A0A9N9X5P7_DIABA</name>
<protein>
    <submittedName>
        <fullName evidence="2">Uncharacterized protein</fullName>
    </submittedName>
</protein>
<keyword evidence="3" id="KW-1185">Reference proteome</keyword>
<gene>
    <name evidence="2" type="ORF">DIABBA_LOCUS2302</name>
</gene>
<sequence length="193" mass="22541">MSYSADISSSESSSENNEKTRTEKSKHKHEKMSNLKTNTSIIPIFPKQPSKSQKNVKGNKYEKFNKYEQQRLLESKRSRSSSNSRERVRKRPRSESEDEELAEIRKRRQRCEAEFAEISRKLELESTPLSRIKQDGLDNFIVNIKLIPIGKSKQFGDQLIRMRVKDFKLFLIMKDINCGKFVKIICTGYTMPA</sequence>
<evidence type="ECO:0000256" key="1">
    <source>
        <dbReference type="SAM" id="MobiDB-lite"/>
    </source>
</evidence>
<evidence type="ECO:0000313" key="2">
    <source>
        <dbReference type="EMBL" id="CAG9828376.1"/>
    </source>
</evidence>
<reference evidence="2" key="1">
    <citation type="submission" date="2022-01" db="EMBL/GenBank/DDBJ databases">
        <authorList>
            <person name="King R."/>
        </authorList>
    </citation>
    <scope>NUCLEOTIDE SEQUENCE</scope>
</reference>
<feature type="compositionally biased region" description="Basic and acidic residues" evidence="1">
    <location>
        <begin position="59"/>
        <end position="77"/>
    </location>
</feature>